<dbReference type="AlphaFoldDB" id="A0A1T4KPI9"/>
<dbReference type="Proteomes" id="UP000190625">
    <property type="component" value="Unassembled WGS sequence"/>
</dbReference>
<evidence type="ECO:0000256" key="1">
    <source>
        <dbReference type="ARBA" id="ARBA00004365"/>
    </source>
</evidence>
<keyword evidence="11" id="KW-0966">Cell projection</keyword>
<keyword evidence="12" id="KW-1185">Reference proteome</keyword>
<dbReference type="PRINTS" id="PR01005">
    <property type="entry name" value="FLGHOOKAP1"/>
</dbReference>
<dbReference type="InterPro" id="IPR002371">
    <property type="entry name" value="FlgK"/>
</dbReference>
<dbReference type="InterPro" id="IPR053927">
    <property type="entry name" value="FlgK_helical"/>
</dbReference>
<dbReference type="InterPro" id="IPR001444">
    <property type="entry name" value="Flag_bb_rod_N"/>
</dbReference>
<dbReference type="SUPFAM" id="SSF64518">
    <property type="entry name" value="Phase 1 flagellin"/>
    <property type="match status" value="1"/>
</dbReference>
<dbReference type="GO" id="GO:0009424">
    <property type="term" value="C:bacterial-type flagellum hook"/>
    <property type="evidence" value="ECO:0007669"/>
    <property type="project" value="UniProtKB-UniRule"/>
</dbReference>
<evidence type="ECO:0000256" key="3">
    <source>
        <dbReference type="ARBA" id="ARBA00009677"/>
    </source>
</evidence>
<feature type="domain" description="Flagellar hook-associated protein FlgK helical" evidence="10">
    <location>
        <begin position="99"/>
        <end position="326"/>
    </location>
</feature>
<sequence>MGSTFGGIELGKRALQVQKKSLDVTGHNISNANTEGYSRQEAIHSTNRPHTIYNGTGAGQVGTGVKIDQIRRIRNKFIDGQIREESSAQGRWEMREDALEQIELVFNEPSENSLRNVMDEFWGSLQELNNNPESEAVRATVRQRALSLTDTFNHLDDQLSDYRLSVNDRIGTKVEDINSYAQRIADLNGQISRIESMNQNPNDLKDKRDLLIEKLSKITSVQTQEASNGSISVSIEGQALVWQEKSNKLNLEKDPSNNNLMQIKWSNNDSKAEFSDGEIKGLLETRDEEIPKYIEQLDKMAGKMVNEFNKIHENGYGLDNSTGIKFLEGSTAKGIDVTDAIKNDLNKIATAENPDSPGDGSVALKLAQLGDEKVFSSKTATFANYYGSNIAKLGVDSQRAKRMVDNQEVLTRQLNKQRDSVSGVSLDEEMAKMIQYQHSYTAAAKFVSTMDEMLGVLVNGIKR</sequence>
<keyword evidence="11" id="KW-0282">Flagellum</keyword>
<evidence type="ECO:0000256" key="7">
    <source>
        <dbReference type="RuleBase" id="RU362065"/>
    </source>
</evidence>
<dbReference type="OrthoDB" id="9802553at2"/>
<dbReference type="Pfam" id="PF00460">
    <property type="entry name" value="Flg_bb_rod"/>
    <property type="match status" value="1"/>
</dbReference>
<dbReference type="GO" id="GO:0005198">
    <property type="term" value="F:structural molecule activity"/>
    <property type="evidence" value="ECO:0007669"/>
    <property type="project" value="UniProtKB-UniRule"/>
</dbReference>
<keyword evidence="6 7" id="KW-0975">Bacterial flagellum</keyword>
<dbReference type="PANTHER" id="PTHR30033">
    <property type="entry name" value="FLAGELLAR HOOK-ASSOCIATED PROTEIN 1"/>
    <property type="match status" value="1"/>
</dbReference>
<dbReference type="EMBL" id="FUWM01000006">
    <property type="protein sequence ID" value="SJZ44278.1"/>
    <property type="molecule type" value="Genomic_DNA"/>
</dbReference>
<dbReference type="GO" id="GO:0044780">
    <property type="term" value="P:bacterial-type flagellum assembly"/>
    <property type="evidence" value="ECO:0007669"/>
    <property type="project" value="InterPro"/>
</dbReference>
<evidence type="ECO:0000259" key="9">
    <source>
        <dbReference type="Pfam" id="PF06429"/>
    </source>
</evidence>
<organism evidence="11 12">
    <name type="scientific">Selenihalanaerobacter shriftii</name>
    <dbReference type="NCBI Taxonomy" id="142842"/>
    <lineage>
        <taxon>Bacteria</taxon>
        <taxon>Bacillati</taxon>
        <taxon>Bacillota</taxon>
        <taxon>Clostridia</taxon>
        <taxon>Halanaerobiales</taxon>
        <taxon>Halobacteroidaceae</taxon>
        <taxon>Selenihalanaerobacter</taxon>
    </lineage>
</organism>
<evidence type="ECO:0000256" key="5">
    <source>
        <dbReference type="ARBA" id="ARBA00022525"/>
    </source>
</evidence>
<dbReference type="STRING" id="142842.SAMN02745118_00861"/>
<dbReference type="Pfam" id="PF22638">
    <property type="entry name" value="FlgK_D1"/>
    <property type="match status" value="1"/>
</dbReference>
<evidence type="ECO:0000259" key="8">
    <source>
        <dbReference type="Pfam" id="PF00460"/>
    </source>
</evidence>
<evidence type="ECO:0000259" key="10">
    <source>
        <dbReference type="Pfam" id="PF22638"/>
    </source>
</evidence>
<comment type="subcellular location">
    <subcellularLocation>
        <location evidence="1 7">Bacterial flagellum</location>
    </subcellularLocation>
    <subcellularLocation>
        <location evidence="2 7">Secreted</location>
    </subcellularLocation>
</comment>
<evidence type="ECO:0000256" key="2">
    <source>
        <dbReference type="ARBA" id="ARBA00004613"/>
    </source>
</evidence>
<dbReference type="PANTHER" id="PTHR30033:SF1">
    <property type="entry name" value="FLAGELLAR HOOK-ASSOCIATED PROTEIN 1"/>
    <property type="match status" value="1"/>
</dbReference>
<dbReference type="RefSeq" id="WP_078809351.1">
    <property type="nucleotide sequence ID" value="NZ_FUWM01000006.1"/>
</dbReference>
<reference evidence="12" key="1">
    <citation type="submission" date="2017-02" db="EMBL/GenBank/DDBJ databases">
        <authorList>
            <person name="Varghese N."/>
            <person name="Submissions S."/>
        </authorList>
    </citation>
    <scope>NUCLEOTIDE SEQUENCE [LARGE SCALE GENOMIC DNA]</scope>
    <source>
        <strain evidence="12">ATCC BAA-73</strain>
    </source>
</reference>
<accession>A0A1T4KPI9</accession>
<feature type="domain" description="Flagellar basal-body/hook protein C-terminal" evidence="9">
    <location>
        <begin position="421"/>
        <end position="458"/>
    </location>
</feature>
<feature type="domain" description="Flagellar basal body rod protein N-terminal" evidence="8">
    <location>
        <begin position="11"/>
        <end position="37"/>
    </location>
</feature>
<keyword evidence="5 7" id="KW-0964">Secreted</keyword>
<gene>
    <name evidence="7" type="primary">flgK</name>
    <name evidence="11" type="ORF">SAMN02745118_00861</name>
</gene>
<evidence type="ECO:0000313" key="12">
    <source>
        <dbReference type="Proteomes" id="UP000190625"/>
    </source>
</evidence>
<dbReference type="InterPro" id="IPR010930">
    <property type="entry name" value="Flg_bb/hook_C_dom"/>
</dbReference>
<proteinExistence type="inferred from homology"/>
<evidence type="ECO:0000256" key="6">
    <source>
        <dbReference type="ARBA" id="ARBA00023143"/>
    </source>
</evidence>
<protein>
    <recommendedName>
        <fullName evidence="4 7">Flagellar hook-associated protein 1</fullName>
        <shortName evidence="7">HAP1</shortName>
    </recommendedName>
</protein>
<dbReference type="Pfam" id="PF06429">
    <property type="entry name" value="Flg_bbr_C"/>
    <property type="match status" value="1"/>
</dbReference>
<comment type="similarity">
    <text evidence="3 7">Belongs to the flagella basal body rod proteins family.</text>
</comment>
<name>A0A1T4KPI9_9FIRM</name>
<dbReference type="NCBIfam" id="TIGR02492">
    <property type="entry name" value="flgK_ends"/>
    <property type="match status" value="1"/>
</dbReference>
<dbReference type="GO" id="GO:0005576">
    <property type="term" value="C:extracellular region"/>
    <property type="evidence" value="ECO:0007669"/>
    <property type="project" value="UniProtKB-SubCell"/>
</dbReference>
<evidence type="ECO:0000256" key="4">
    <source>
        <dbReference type="ARBA" id="ARBA00016244"/>
    </source>
</evidence>
<keyword evidence="11" id="KW-0969">Cilium</keyword>
<evidence type="ECO:0000313" key="11">
    <source>
        <dbReference type="EMBL" id="SJZ44278.1"/>
    </source>
</evidence>